<accession>A0A840YL63</accession>
<evidence type="ECO:0000256" key="1">
    <source>
        <dbReference type="ARBA" id="ARBA00023125"/>
    </source>
</evidence>
<feature type="domain" description="HTH tetR-type" evidence="4">
    <location>
        <begin position="1"/>
        <end position="59"/>
    </location>
</feature>
<keyword evidence="1 2" id="KW-0238">DNA-binding</keyword>
<evidence type="ECO:0000256" key="2">
    <source>
        <dbReference type="PROSITE-ProRule" id="PRU00335"/>
    </source>
</evidence>
<dbReference type="GO" id="GO:0003677">
    <property type="term" value="F:DNA binding"/>
    <property type="evidence" value="ECO:0007669"/>
    <property type="project" value="UniProtKB-UniRule"/>
</dbReference>
<dbReference type="SUPFAM" id="SSF46689">
    <property type="entry name" value="Homeodomain-like"/>
    <property type="match status" value="1"/>
</dbReference>
<name>A0A840YL63_9SPHN</name>
<evidence type="ECO:0000313" key="5">
    <source>
        <dbReference type="EMBL" id="MBB5712028.1"/>
    </source>
</evidence>
<evidence type="ECO:0000256" key="3">
    <source>
        <dbReference type="SAM" id="MobiDB-lite"/>
    </source>
</evidence>
<evidence type="ECO:0000259" key="4">
    <source>
        <dbReference type="PROSITE" id="PS50977"/>
    </source>
</evidence>
<feature type="region of interest" description="Disordered" evidence="3">
    <location>
        <begin position="189"/>
        <end position="210"/>
    </location>
</feature>
<comment type="caution">
    <text evidence="5">The sequence shown here is derived from an EMBL/GenBank/DDBJ whole genome shotgun (WGS) entry which is preliminary data.</text>
</comment>
<keyword evidence="6" id="KW-1185">Reference proteome</keyword>
<gene>
    <name evidence="5" type="ORF">FHT02_003284</name>
</gene>
<dbReference type="Proteomes" id="UP000527143">
    <property type="component" value="Unassembled WGS sequence"/>
</dbReference>
<feature type="DNA-binding region" description="H-T-H motif" evidence="2">
    <location>
        <begin position="22"/>
        <end position="41"/>
    </location>
</feature>
<dbReference type="Pfam" id="PF00440">
    <property type="entry name" value="TetR_N"/>
    <property type="match status" value="1"/>
</dbReference>
<dbReference type="AlphaFoldDB" id="A0A840YL63"/>
<proteinExistence type="predicted"/>
<reference evidence="5 6" key="1">
    <citation type="submission" date="2020-08" db="EMBL/GenBank/DDBJ databases">
        <title>Genomic Encyclopedia of Type Strains, Phase IV (KMG-IV): sequencing the most valuable type-strain genomes for metagenomic binning, comparative biology and taxonomic classification.</title>
        <authorList>
            <person name="Goeker M."/>
        </authorList>
    </citation>
    <scope>NUCLEOTIDE SEQUENCE [LARGE SCALE GENOMIC DNA]</scope>
    <source>
        <strain evidence="5 6">DSM 26736</strain>
    </source>
</reference>
<dbReference type="EMBL" id="JACIJF010000012">
    <property type="protein sequence ID" value="MBB5712028.1"/>
    <property type="molecule type" value="Genomic_DNA"/>
</dbReference>
<protein>
    <submittedName>
        <fullName evidence="5">AcrR family transcriptional regulator</fullName>
    </submittedName>
</protein>
<dbReference type="InterPro" id="IPR009057">
    <property type="entry name" value="Homeodomain-like_sf"/>
</dbReference>
<dbReference type="InterPro" id="IPR001647">
    <property type="entry name" value="HTH_TetR"/>
</dbReference>
<dbReference type="Gene3D" id="1.10.357.10">
    <property type="entry name" value="Tetracycline Repressor, domain 2"/>
    <property type="match status" value="1"/>
</dbReference>
<organism evidence="5 6">
    <name type="scientific">Sphingomonas xinjiangensis</name>
    <dbReference type="NCBI Taxonomy" id="643568"/>
    <lineage>
        <taxon>Bacteria</taxon>
        <taxon>Pseudomonadati</taxon>
        <taxon>Pseudomonadota</taxon>
        <taxon>Alphaproteobacteria</taxon>
        <taxon>Sphingomonadales</taxon>
        <taxon>Sphingomonadaceae</taxon>
        <taxon>Sphingomonas</taxon>
    </lineage>
</organism>
<dbReference type="PROSITE" id="PS50977">
    <property type="entry name" value="HTH_TETR_2"/>
    <property type="match status" value="1"/>
</dbReference>
<sequence>MDSAILEFGKRSFSEKGVGRTSMEEVSTQLGVSKHTVYRRHPSKLALLKAVLLKDVDDSHETSLKNEITESPEGARRLLLGYVHGEIRRLSSNLYKRVEVEAVGVEEVKNLLICCAARAEDFVRKPLENGYLVRAGDPFYPKHLSEVAVDMLQGLVRRAMLGRLSGPDIEAAFEVRWQVLSALTEKTFSSGQRPLPAPFPSESEECSGAV</sequence>
<evidence type="ECO:0000313" key="6">
    <source>
        <dbReference type="Proteomes" id="UP000527143"/>
    </source>
</evidence>